<dbReference type="InterPro" id="IPR036390">
    <property type="entry name" value="WH_DNA-bd_sf"/>
</dbReference>
<evidence type="ECO:0000256" key="4">
    <source>
        <dbReference type="ARBA" id="ARBA00023163"/>
    </source>
</evidence>
<dbReference type="EMBL" id="QWJJ01000007">
    <property type="protein sequence ID" value="RII39041.1"/>
    <property type="molecule type" value="Genomic_DNA"/>
</dbReference>
<protein>
    <submittedName>
        <fullName evidence="6">LysR family transcriptional regulator</fullName>
    </submittedName>
</protein>
<comment type="caution">
    <text evidence="6">The sequence shown here is derived from an EMBL/GenBank/DDBJ whole genome shotgun (WGS) entry which is preliminary data.</text>
</comment>
<dbReference type="GO" id="GO:0006351">
    <property type="term" value="P:DNA-templated transcription"/>
    <property type="evidence" value="ECO:0007669"/>
    <property type="project" value="TreeGrafter"/>
</dbReference>
<dbReference type="InterPro" id="IPR000847">
    <property type="entry name" value="LysR_HTH_N"/>
</dbReference>
<dbReference type="Pfam" id="PF03466">
    <property type="entry name" value="LysR_substrate"/>
    <property type="match status" value="1"/>
</dbReference>
<dbReference type="Proteomes" id="UP000265848">
    <property type="component" value="Unassembled WGS sequence"/>
</dbReference>
<keyword evidence="3" id="KW-0238">DNA-binding</keyword>
<dbReference type="InterPro" id="IPR058163">
    <property type="entry name" value="LysR-type_TF_proteobact-type"/>
</dbReference>
<evidence type="ECO:0000256" key="1">
    <source>
        <dbReference type="ARBA" id="ARBA00009437"/>
    </source>
</evidence>
<evidence type="ECO:0000313" key="7">
    <source>
        <dbReference type="Proteomes" id="UP000265848"/>
    </source>
</evidence>
<dbReference type="PROSITE" id="PS50931">
    <property type="entry name" value="HTH_LYSR"/>
    <property type="match status" value="1"/>
</dbReference>
<comment type="similarity">
    <text evidence="1">Belongs to the LysR transcriptional regulatory family.</text>
</comment>
<dbReference type="GO" id="GO:0043565">
    <property type="term" value="F:sequence-specific DNA binding"/>
    <property type="evidence" value="ECO:0007669"/>
    <property type="project" value="TreeGrafter"/>
</dbReference>
<dbReference type="Gene3D" id="1.10.10.10">
    <property type="entry name" value="Winged helix-like DNA-binding domain superfamily/Winged helix DNA-binding domain"/>
    <property type="match status" value="1"/>
</dbReference>
<keyword evidence="4" id="KW-0804">Transcription</keyword>
<organism evidence="6 7">
    <name type="scientific">Pseudooceanicola sediminis</name>
    <dbReference type="NCBI Taxonomy" id="2211117"/>
    <lineage>
        <taxon>Bacteria</taxon>
        <taxon>Pseudomonadati</taxon>
        <taxon>Pseudomonadota</taxon>
        <taxon>Alphaproteobacteria</taxon>
        <taxon>Rhodobacterales</taxon>
        <taxon>Paracoccaceae</taxon>
        <taxon>Pseudooceanicola</taxon>
    </lineage>
</organism>
<dbReference type="SUPFAM" id="SSF53850">
    <property type="entry name" value="Periplasmic binding protein-like II"/>
    <property type="match status" value="1"/>
</dbReference>
<dbReference type="InterPro" id="IPR005119">
    <property type="entry name" value="LysR_subst-bd"/>
</dbReference>
<reference evidence="6 7" key="1">
    <citation type="submission" date="2018-08" db="EMBL/GenBank/DDBJ databases">
        <title>Pseudooceanicola sediminis CY03 in the family Rhodobacteracea.</title>
        <authorList>
            <person name="Zhang Y.-J."/>
        </authorList>
    </citation>
    <scope>NUCLEOTIDE SEQUENCE [LARGE SCALE GENOMIC DNA]</scope>
    <source>
        <strain evidence="6 7">CY03</strain>
    </source>
</reference>
<evidence type="ECO:0000256" key="3">
    <source>
        <dbReference type="ARBA" id="ARBA00023125"/>
    </source>
</evidence>
<accession>A0A399J1E6</accession>
<dbReference type="SUPFAM" id="SSF46785">
    <property type="entry name" value="Winged helix' DNA-binding domain"/>
    <property type="match status" value="1"/>
</dbReference>
<dbReference type="PANTHER" id="PTHR30537">
    <property type="entry name" value="HTH-TYPE TRANSCRIPTIONAL REGULATOR"/>
    <property type="match status" value="1"/>
</dbReference>
<evidence type="ECO:0000259" key="5">
    <source>
        <dbReference type="PROSITE" id="PS50931"/>
    </source>
</evidence>
<dbReference type="CDD" id="cd08422">
    <property type="entry name" value="PBP2_CrgA_like"/>
    <property type="match status" value="1"/>
</dbReference>
<keyword evidence="7" id="KW-1185">Reference proteome</keyword>
<dbReference type="FunFam" id="1.10.10.10:FF:000001">
    <property type="entry name" value="LysR family transcriptional regulator"/>
    <property type="match status" value="1"/>
</dbReference>
<dbReference type="AlphaFoldDB" id="A0A399J1E6"/>
<keyword evidence="2" id="KW-0805">Transcription regulation</keyword>
<dbReference type="Gene3D" id="3.40.190.290">
    <property type="match status" value="1"/>
</dbReference>
<evidence type="ECO:0000256" key="2">
    <source>
        <dbReference type="ARBA" id="ARBA00023015"/>
    </source>
</evidence>
<gene>
    <name evidence="6" type="ORF">DL237_09210</name>
</gene>
<evidence type="ECO:0000313" key="6">
    <source>
        <dbReference type="EMBL" id="RII39041.1"/>
    </source>
</evidence>
<sequence>MKWNIDDVPVFLAVVEKNGISAAARALDMPKSTVSAALTRLEQALGLRLIDRNSRNLRVTGEGETFHRQAVLIMEQVRETDAAMAGLTSVPSGRLVVALPPAFCQERVAPHLAEFRRENSQVELELIVTSRGVDMVREQIDVAIVVGPQNDSDLISKFLVSGPLLWVTTPAYLAAQGVDADLRDPLPHVHICEKRYGQRRMPVQRDGVMGEIDLSHGITHVNDPLVVRSAVLNGAGISPLPEIYCQGPLQDGSLIEVCRNVAFDPAAAKLSVVYPSRRLMSPKVRVFLDFLDRISRI</sequence>
<dbReference type="PANTHER" id="PTHR30537:SF68">
    <property type="entry name" value="TRANSCRIPTIONAL REGULATOR-RELATED"/>
    <property type="match status" value="1"/>
</dbReference>
<dbReference type="OrthoDB" id="9813056at2"/>
<dbReference type="InterPro" id="IPR036388">
    <property type="entry name" value="WH-like_DNA-bd_sf"/>
</dbReference>
<dbReference type="GO" id="GO:0003700">
    <property type="term" value="F:DNA-binding transcription factor activity"/>
    <property type="evidence" value="ECO:0007669"/>
    <property type="project" value="InterPro"/>
</dbReference>
<dbReference type="Pfam" id="PF00126">
    <property type="entry name" value="HTH_1"/>
    <property type="match status" value="1"/>
</dbReference>
<feature type="domain" description="HTH lysR-type" evidence="5">
    <location>
        <begin position="3"/>
        <end position="60"/>
    </location>
</feature>
<proteinExistence type="inferred from homology"/>
<name>A0A399J1E6_9RHOB</name>